<dbReference type="SUPFAM" id="SSF46689">
    <property type="entry name" value="Homeodomain-like"/>
    <property type="match status" value="1"/>
</dbReference>
<reference evidence="3 4" key="1">
    <citation type="submission" date="2015-09" db="EMBL/GenBank/DDBJ databases">
        <title>Sorangium comparison.</title>
        <authorList>
            <person name="Zaburannyi N."/>
            <person name="Bunk B."/>
            <person name="Overmann J."/>
            <person name="Mueller R."/>
        </authorList>
    </citation>
    <scope>NUCLEOTIDE SEQUENCE [LARGE SCALE GENOMIC DNA]</scope>
    <source>
        <strain evidence="3 4">So ceGT47</strain>
    </source>
</reference>
<feature type="region of interest" description="Disordered" evidence="1">
    <location>
        <begin position="1"/>
        <end position="31"/>
    </location>
</feature>
<evidence type="ECO:0000313" key="4">
    <source>
        <dbReference type="Proteomes" id="UP000295781"/>
    </source>
</evidence>
<dbReference type="InterPro" id="IPR002197">
    <property type="entry name" value="HTH_Fis"/>
</dbReference>
<accession>A0A4P2Q9C1</accession>
<name>A0A4P2Q9C1_SORCE</name>
<organism evidence="3 4">
    <name type="scientific">Sorangium cellulosum</name>
    <name type="common">Polyangium cellulosum</name>
    <dbReference type="NCBI Taxonomy" id="56"/>
    <lineage>
        <taxon>Bacteria</taxon>
        <taxon>Pseudomonadati</taxon>
        <taxon>Myxococcota</taxon>
        <taxon>Polyangia</taxon>
        <taxon>Polyangiales</taxon>
        <taxon>Polyangiaceae</taxon>
        <taxon>Sorangium</taxon>
    </lineage>
</organism>
<sequence length="206" mass="22011">MAGQRARAAERDRAGGGDGAGDADRCEEDLPAWVRGVEEAAPAVIAAERPAPESRGDTPVEGDNPAGIRRKVDEYEARILQEALDAAGWSRRAAAERLGMPVRTLSYRMKRLGLRRRRDAHRTLAALPQNSTGTAAGPRSSVTSVHSIASFGTASASRGSLRSSVDRVTAASIRASIAPRQKWIPLPKAICRFGERPTSKRFGSGN</sequence>
<gene>
    <name evidence="3" type="ORF">SOCEGT47_063700</name>
</gene>
<feature type="domain" description="DNA binding HTH" evidence="2">
    <location>
        <begin position="73"/>
        <end position="112"/>
    </location>
</feature>
<dbReference type="PRINTS" id="PR01590">
    <property type="entry name" value="HTHFIS"/>
</dbReference>
<dbReference type="Proteomes" id="UP000295781">
    <property type="component" value="Chromosome"/>
</dbReference>
<dbReference type="GO" id="GO:0043565">
    <property type="term" value="F:sequence-specific DNA binding"/>
    <property type="evidence" value="ECO:0007669"/>
    <property type="project" value="InterPro"/>
</dbReference>
<dbReference type="InterPro" id="IPR009057">
    <property type="entry name" value="Homeodomain-like_sf"/>
</dbReference>
<protein>
    <recommendedName>
        <fullName evidence="2">DNA binding HTH domain-containing protein</fullName>
    </recommendedName>
</protein>
<dbReference type="EMBL" id="CP012670">
    <property type="protein sequence ID" value="AUX25818.1"/>
    <property type="molecule type" value="Genomic_DNA"/>
</dbReference>
<evidence type="ECO:0000256" key="1">
    <source>
        <dbReference type="SAM" id="MobiDB-lite"/>
    </source>
</evidence>
<evidence type="ECO:0000259" key="2">
    <source>
        <dbReference type="Pfam" id="PF02954"/>
    </source>
</evidence>
<evidence type="ECO:0000313" key="3">
    <source>
        <dbReference type="EMBL" id="AUX25818.1"/>
    </source>
</evidence>
<proteinExistence type="predicted"/>
<dbReference type="Gene3D" id="1.10.10.60">
    <property type="entry name" value="Homeodomain-like"/>
    <property type="match status" value="1"/>
</dbReference>
<dbReference type="Pfam" id="PF02954">
    <property type="entry name" value="HTH_8"/>
    <property type="match status" value="1"/>
</dbReference>
<dbReference type="AlphaFoldDB" id="A0A4P2Q9C1"/>
<feature type="region of interest" description="Disordered" evidence="1">
    <location>
        <begin position="43"/>
        <end position="66"/>
    </location>
</feature>